<reference evidence="2 3" key="1">
    <citation type="submission" date="2017-10" db="EMBL/GenBank/DDBJ databases">
        <title>Streptomyces alboflavus Genome sequencing and assembly.</title>
        <authorList>
            <person name="Wang Y."/>
            <person name="Du B."/>
            <person name="Ding Y."/>
            <person name="Liu H."/>
            <person name="Hou Q."/>
            <person name="Liu K."/>
            <person name="Wang C."/>
            <person name="Yao L."/>
        </authorList>
    </citation>
    <scope>NUCLEOTIDE SEQUENCE [LARGE SCALE GENOMIC DNA]</scope>
    <source>
        <strain evidence="2 3">MDJK44</strain>
        <plasmid evidence="3">Plasmid pmdjk44.2</plasmid>
    </source>
</reference>
<protein>
    <submittedName>
        <fullName evidence="2">Uncharacterized protein</fullName>
    </submittedName>
</protein>
<accession>A0A291W452</accession>
<dbReference type="AlphaFoldDB" id="A0A291W452"/>
<keyword evidence="2" id="KW-0614">Plasmid</keyword>
<feature type="region of interest" description="Disordered" evidence="1">
    <location>
        <begin position="1"/>
        <end position="20"/>
    </location>
</feature>
<sequence>MREHPNACTQPLFRDVQPPSGLPVTHVQRFGLTFQRPEVPCLHEQPESGSQRFEV</sequence>
<geneLocation type="plasmid" evidence="3">
    <name>pmdjk44.2</name>
</geneLocation>
<evidence type="ECO:0000256" key="1">
    <source>
        <dbReference type="SAM" id="MobiDB-lite"/>
    </source>
</evidence>
<name>A0A291W452_9ACTN</name>
<proteinExistence type="predicted"/>
<gene>
    <name evidence="2" type="ORF">SMD44_p20015</name>
</gene>
<keyword evidence="3" id="KW-1185">Reference proteome</keyword>
<evidence type="ECO:0000313" key="2">
    <source>
        <dbReference type="EMBL" id="ATM24798.1"/>
    </source>
</evidence>
<dbReference type="Proteomes" id="UP000195880">
    <property type="component" value="Plasmid pMDJK44.2"/>
</dbReference>
<organism evidence="2 3">
    <name type="scientific">Streptomyces alboflavus</name>
    <dbReference type="NCBI Taxonomy" id="67267"/>
    <lineage>
        <taxon>Bacteria</taxon>
        <taxon>Bacillati</taxon>
        <taxon>Actinomycetota</taxon>
        <taxon>Actinomycetes</taxon>
        <taxon>Kitasatosporales</taxon>
        <taxon>Streptomycetaceae</taxon>
        <taxon>Streptomyces</taxon>
    </lineage>
</organism>
<evidence type="ECO:0000313" key="3">
    <source>
        <dbReference type="Proteomes" id="UP000195880"/>
    </source>
</evidence>
<dbReference type="EMBL" id="CP023977">
    <property type="protein sequence ID" value="ATM24798.1"/>
    <property type="molecule type" value="Genomic_DNA"/>
</dbReference>
<dbReference type="KEGG" id="salf:SMD44_p20015"/>